<protein>
    <recommendedName>
        <fullName evidence="4">Importin-13</fullName>
    </recommendedName>
</protein>
<name>A0A9Q0E3H9_9TELE</name>
<comment type="subunit">
    <text evidence="3">Interacts with UBC9, RAN, RBM8A, eIF-1A and PAX6.</text>
</comment>
<accession>A0A9Q0E3H9</accession>
<dbReference type="GO" id="GO:0005634">
    <property type="term" value="C:nucleus"/>
    <property type="evidence" value="ECO:0007669"/>
    <property type="project" value="UniProtKB-SubCell"/>
</dbReference>
<evidence type="ECO:0000256" key="3">
    <source>
        <dbReference type="ARBA" id="ARBA00011422"/>
    </source>
</evidence>
<evidence type="ECO:0000256" key="2">
    <source>
        <dbReference type="ARBA" id="ARBA00007991"/>
    </source>
</evidence>
<keyword evidence="7" id="KW-0539">Nucleus</keyword>
<evidence type="ECO:0000259" key="9">
    <source>
        <dbReference type="PROSITE" id="PS50166"/>
    </source>
</evidence>
<dbReference type="InterPro" id="IPR011989">
    <property type="entry name" value="ARM-like"/>
</dbReference>
<dbReference type="Proteomes" id="UP001148018">
    <property type="component" value="Unassembled WGS sequence"/>
</dbReference>
<feature type="non-terminal residue" evidence="10">
    <location>
        <position position="1"/>
    </location>
</feature>
<sequence>METSGRIASTPADTLEFTVDNVEKALHQLYYDPNIENKNLAQKWLMQAQVSPQAWQFCWALLSPDKVPEIQYFGASALYTKISRYWGDIPTDQYESLKSQLFSQIACFSSGSKMVLTRLCVALASLALNTMPEAWPGAVAEMVRAFQEEGGGVDGRARCLALLELLTVLPEEFHTSRLPQYRKGQVRGALGREWGSVSPLLQQLLRQADSPGAVKARVLRCLSSWVMLDVPLNESESLVHDCFTALPDPELFDTAVEAIEQLREAVQSGDMETCHGICRIVVTLGENHSSSLTLTFWYTLQDEIMSFESERQAVYLQVYRPVYFQLVDVLLHKAQFPSDQEYASWSSDEKEQFRIYRVDISDTLMYVYEMLGAELLSNLYEKLGRLLTNTEQPTSWQHTEALLYGFQSIAETIDVNYSDVIPGLIGLIPRININNVQLADTVMFTIGALAEWLADHPVMLSSVLPLVLQALGNPDLSVSSVSTLKKICRECKYDLPPYATNIVAVSQEVLIKQIHKTSQCMWLMQALGFLLSALPVEEILRNLHSLITPYIQQLEKLADETPNPSNKLAIIHILGLLSNLFTTLDISKQDDESGEGSAPPVKTTPPPPGPNPVVVVLKQVFALIQTVLSQWLNDSQVVEAVCAIFEKSVKTLLHDFAPMVSQLSEMLGQMYSTIPQASALDLTRQMVHIFASQTDHFPPIKALFELVTSVTLSIFQQ</sequence>
<dbReference type="InterPro" id="IPR051345">
    <property type="entry name" value="Importin_beta-like_NTR"/>
</dbReference>
<dbReference type="InterPro" id="IPR016024">
    <property type="entry name" value="ARM-type_fold"/>
</dbReference>
<comment type="subcellular location">
    <subcellularLocation>
        <location evidence="1">Nucleus</location>
    </subcellularLocation>
</comment>
<dbReference type="Pfam" id="PF08389">
    <property type="entry name" value="Xpo1"/>
    <property type="match status" value="1"/>
</dbReference>
<dbReference type="PROSITE" id="PS50166">
    <property type="entry name" value="IMPORTIN_B_NT"/>
    <property type="match status" value="1"/>
</dbReference>
<dbReference type="PANTHER" id="PTHR12363">
    <property type="entry name" value="TRANSPORTIN 3 AND IMPORTIN 13"/>
    <property type="match status" value="1"/>
</dbReference>
<dbReference type="InterPro" id="IPR001494">
    <property type="entry name" value="Importin-beta_N"/>
</dbReference>
<dbReference type="EMBL" id="JANIIK010000048">
    <property type="protein sequence ID" value="KAJ3599541.1"/>
    <property type="molecule type" value="Genomic_DNA"/>
</dbReference>
<dbReference type="SMART" id="SM00913">
    <property type="entry name" value="IBN_N"/>
    <property type="match status" value="1"/>
</dbReference>
<dbReference type="GO" id="GO:0006606">
    <property type="term" value="P:protein import into nucleus"/>
    <property type="evidence" value="ECO:0007669"/>
    <property type="project" value="TreeGrafter"/>
</dbReference>
<feature type="domain" description="Importin N-terminal" evidence="9">
    <location>
        <begin position="41"/>
        <end position="107"/>
    </location>
</feature>
<dbReference type="InterPro" id="IPR040709">
    <property type="entry name" value="Importin_rep_1"/>
</dbReference>
<dbReference type="Pfam" id="PF24140">
    <property type="entry name" value="TPR_TNPO3_IPO13_3rd"/>
    <property type="match status" value="1"/>
</dbReference>
<evidence type="ECO:0000313" key="11">
    <source>
        <dbReference type="Proteomes" id="UP001148018"/>
    </source>
</evidence>
<dbReference type="AlphaFoldDB" id="A0A9Q0E3H9"/>
<keyword evidence="5" id="KW-0813">Transport</keyword>
<feature type="region of interest" description="Disordered" evidence="8">
    <location>
        <begin position="589"/>
        <end position="609"/>
    </location>
</feature>
<dbReference type="Pfam" id="PF24139">
    <property type="entry name" value="TPR_TNPO3_IPO13_4th"/>
    <property type="match status" value="1"/>
</dbReference>
<dbReference type="Pfam" id="PF18786">
    <property type="entry name" value="Importin_rep_2"/>
    <property type="match status" value="2"/>
</dbReference>
<comment type="similarity">
    <text evidence="2">Belongs to the importin beta family.</text>
</comment>
<evidence type="ECO:0000256" key="4">
    <source>
        <dbReference type="ARBA" id="ARBA00016020"/>
    </source>
</evidence>
<evidence type="ECO:0000256" key="6">
    <source>
        <dbReference type="ARBA" id="ARBA00022927"/>
    </source>
</evidence>
<reference evidence="10" key="1">
    <citation type="submission" date="2022-07" db="EMBL/GenBank/DDBJ databases">
        <title>Chromosome-level genome of Muraenolepis orangiensis.</title>
        <authorList>
            <person name="Kim J."/>
        </authorList>
    </citation>
    <scope>NUCLEOTIDE SEQUENCE</scope>
    <source>
        <strain evidence="10">KU_S4_2022</strain>
        <tissue evidence="10">Muscle</tissue>
    </source>
</reference>
<keyword evidence="6" id="KW-0653">Protein transport</keyword>
<dbReference type="InterPro" id="IPR057942">
    <property type="entry name" value="TPR_TNPO3_IPO13_3rd"/>
</dbReference>
<dbReference type="Gene3D" id="1.25.10.10">
    <property type="entry name" value="Leucine-rich Repeat Variant"/>
    <property type="match status" value="1"/>
</dbReference>
<evidence type="ECO:0000256" key="7">
    <source>
        <dbReference type="ARBA" id="ARBA00023242"/>
    </source>
</evidence>
<dbReference type="InterPro" id="IPR013598">
    <property type="entry name" value="Exportin-1/Importin-b-like"/>
</dbReference>
<evidence type="ECO:0000256" key="1">
    <source>
        <dbReference type="ARBA" id="ARBA00004123"/>
    </source>
</evidence>
<evidence type="ECO:0000256" key="5">
    <source>
        <dbReference type="ARBA" id="ARBA00022448"/>
    </source>
</evidence>
<dbReference type="SUPFAM" id="SSF48371">
    <property type="entry name" value="ARM repeat"/>
    <property type="match status" value="1"/>
</dbReference>
<dbReference type="GO" id="GO:0005737">
    <property type="term" value="C:cytoplasm"/>
    <property type="evidence" value="ECO:0007669"/>
    <property type="project" value="TreeGrafter"/>
</dbReference>
<dbReference type="PANTHER" id="PTHR12363:SF33">
    <property type="entry name" value="IMPORTIN-13"/>
    <property type="match status" value="1"/>
</dbReference>
<dbReference type="InterPro" id="IPR058537">
    <property type="entry name" value="TPR_TNPO3_IPO13_4th"/>
</dbReference>
<comment type="caution">
    <text evidence="10">The sequence shown here is derived from an EMBL/GenBank/DDBJ whole genome shotgun (WGS) entry which is preliminary data.</text>
</comment>
<dbReference type="GO" id="GO:0031267">
    <property type="term" value="F:small GTPase binding"/>
    <property type="evidence" value="ECO:0007669"/>
    <property type="project" value="InterPro"/>
</dbReference>
<keyword evidence="11" id="KW-1185">Reference proteome</keyword>
<evidence type="ECO:0000313" key="10">
    <source>
        <dbReference type="EMBL" id="KAJ3599541.1"/>
    </source>
</evidence>
<dbReference type="InterPro" id="IPR040944">
    <property type="entry name" value="Importin_rep_2"/>
</dbReference>
<evidence type="ECO:0000256" key="8">
    <source>
        <dbReference type="SAM" id="MobiDB-lite"/>
    </source>
</evidence>
<gene>
    <name evidence="10" type="ORF">NHX12_033500</name>
</gene>
<dbReference type="OrthoDB" id="2016913at2759"/>
<proteinExistence type="inferred from homology"/>
<dbReference type="Pfam" id="PF18773">
    <property type="entry name" value="Importin_rep"/>
    <property type="match status" value="1"/>
</dbReference>
<organism evidence="10 11">
    <name type="scientific">Muraenolepis orangiensis</name>
    <name type="common">Patagonian moray cod</name>
    <dbReference type="NCBI Taxonomy" id="630683"/>
    <lineage>
        <taxon>Eukaryota</taxon>
        <taxon>Metazoa</taxon>
        <taxon>Chordata</taxon>
        <taxon>Craniata</taxon>
        <taxon>Vertebrata</taxon>
        <taxon>Euteleostomi</taxon>
        <taxon>Actinopterygii</taxon>
        <taxon>Neopterygii</taxon>
        <taxon>Teleostei</taxon>
        <taxon>Neoteleostei</taxon>
        <taxon>Acanthomorphata</taxon>
        <taxon>Zeiogadaria</taxon>
        <taxon>Gadariae</taxon>
        <taxon>Gadiformes</taxon>
        <taxon>Muraenolepidoidei</taxon>
        <taxon>Muraenolepididae</taxon>
        <taxon>Muraenolepis</taxon>
    </lineage>
</organism>
<dbReference type="Pfam" id="PF03810">
    <property type="entry name" value="IBN_N"/>
    <property type="match status" value="1"/>
</dbReference>